<dbReference type="Pfam" id="PF08022">
    <property type="entry name" value="FAD_binding_8"/>
    <property type="match status" value="1"/>
</dbReference>
<feature type="transmembrane region" description="Helical" evidence="8">
    <location>
        <begin position="109"/>
        <end position="128"/>
    </location>
</feature>
<protein>
    <recommendedName>
        <fullName evidence="9">FAD-binding FR-type domain-containing protein</fullName>
    </recommendedName>
</protein>
<organism evidence="10 11">
    <name type="scientific">Clydaea vesicula</name>
    <dbReference type="NCBI Taxonomy" id="447962"/>
    <lineage>
        <taxon>Eukaryota</taxon>
        <taxon>Fungi</taxon>
        <taxon>Fungi incertae sedis</taxon>
        <taxon>Chytridiomycota</taxon>
        <taxon>Chytridiomycota incertae sedis</taxon>
        <taxon>Chytridiomycetes</taxon>
        <taxon>Lobulomycetales</taxon>
        <taxon>Lobulomycetaceae</taxon>
        <taxon>Clydaea</taxon>
    </lineage>
</organism>
<evidence type="ECO:0000256" key="4">
    <source>
        <dbReference type="ARBA" id="ARBA00022989"/>
    </source>
</evidence>
<dbReference type="InterPro" id="IPR013130">
    <property type="entry name" value="Fe3_Rdtase_TM_dom"/>
</dbReference>
<dbReference type="Pfam" id="PF01794">
    <property type="entry name" value="Ferric_reduct"/>
    <property type="match status" value="1"/>
</dbReference>
<dbReference type="Pfam" id="PF08030">
    <property type="entry name" value="NAD_binding_6"/>
    <property type="match status" value="1"/>
</dbReference>
<dbReference type="SFLD" id="SFLDG01169">
    <property type="entry name" value="NADPH_oxidase_subgroup_(NOX)"/>
    <property type="match status" value="1"/>
</dbReference>
<evidence type="ECO:0000256" key="5">
    <source>
        <dbReference type="ARBA" id="ARBA00023002"/>
    </source>
</evidence>
<dbReference type="PANTHER" id="PTHR11972">
    <property type="entry name" value="NADPH OXIDASE"/>
    <property type="match status" value="1"/>
</dbReference>
<reference evidence="10" key="1">
    <citation type="submission" date="2020-05" db="EMBL/GenBank/DDBJ databases">
        <title>Phylogenomic resolution of chytrid fungi.</title>
        <authorList>
            <person name="Stajich J.E."/>
            <person name="Amses K."/>
            <person name="Simmons R."/>
            <person name="Seto K."/>
            <person name="Myers J."/>
            <person name="Bonds A."/>
            <person name="Quandt C.A."/>
            <person name="Barry K."/>
            <person name="Liu P."/>
            <person name="Grigoriev I."/>
            <person name="Longcore J.E."/>
            <person name="James T.Y."/>
        </authorList>
    </citation>
    <scope>NUCLEOTIDE SEQUENCE</scope>
    <source>
        <strain evidence="10">JEL0476</strain>
    </source>
</reference>
<feature type="domain" description="FAD-binding FR-type" evidence="9">
    <location>
        <begin position="174"/>
        <end position="289"/>
    </location>
</feature>
<evidence type="ECO:0000256" key="3">
    <source>
        <dbReference type="ARBA" id="ARBA00022982"/>
    </source>
</evidence>
<dbReference type="GO" id="GO:0043020">
    <property type="term" value="C:NADPH oxidase complex"/>
    <property type="evidence" value="ECO:0007669"/>
    <property type="project" value="TreeGrafter"/>
</dbReference>
<evidence type="ECO:0000256" key="2">
    <source>
        <dbReference type="ARBA" id="ARBA00022692"/>
    </source>
</evidence>
<dbReference type="PANTHER" id="PTHR11972:SF39">
    <property type="entry name" value="FAD-BINDING FR-TYPE DOMAIN-CONTAINING PROTEIN"/>
    <property type="match status" value="1"/>
</dbReference>
<accession>A0AAD5TXD2</accession>
<evidence type="ECO:0000256" key="8">
    <source>
        <dbReference type="SAM" id="Phobius"/>
    </source>
</evidence>
<evidence type="ECO:0000256" key="6">
    <source>
        <dbReference type="ARBA" id="ARBA00023065"/>
    </source>
</evidence>
<keyword evidence="11" id="KW-1185">Reference proteome</keyword>
<dbReference type="GO" id="GO:0016175">
    <property type="term" value="F:superoxide-generating NAD(P)H oxidase activity"/>
    <property type="evidence" value="ECO:0007669"/>
    <property type="project" value="TreeGrafter"/>
</dbReference>
<dbReference type="Gene3D" id="3.40.50.80">
    <property type="entry name" value="Nucleotide-binding domain of ferredoxin-NADP reductase (FNR) module"/>
    <property type="match status" value="1"/>
</dbReference>
<feature type="transmembrane region" description="Helical" evidence="8">
    <location>
        <begin position="68"/>
        <end position="89"/>
    </location>
</feature>
<keyword evidence="4 8" id="KW-1133">Transmembrane helix</keyword>
<keyword evidence="3" id="KW-0249">Electron transport</keyword>
<feature type="non-terminal residue" evidence="10">
    <location>
        <position position="463"/>
    </location>
</feature>
<dbReference type="SUPFAM" id="SSF63380">
    <property type="entry name" value="Riboflavin synthase domain-like"/>
    <property type="match status" value="1"/>
</dbReference>
<dbReference type="GO" id="GO:0006952">
    <property type="term" value="P:defense response"/>
    <property type="evidence" value="ECO:0007669"/>
    <property type="project" value="TreeGrafter"/>
</dbReference>
<comment type="caution">
    <text evidence="10">The sequence shown here is derived from an EMBL/GenBank/DDBJ whole genome shotgun (WGS) entry which is preliminary data.</text>
</comment>
<dbReference type="SUPFAM" id="SSF52343">
    <property type="entry name" value="Ferredoxin reductase-like, C-terminal NADP-linked domain"/>
    <property type="match status" value="1"/>
</dbReference>
<dbReference type="InterPro" id="IPR013121">
    <property type="entry name" value="Fe_red_NAD-bd_6"/>
</dbReference>
<dbReference type="Gene3D" id="2.40.30.10">
    <property type="entry name" value="Translation factors"/>
    <property type="match status" value="1"/>
</dbReference>
<dbReference type="InterPro" id="IPR017938">
    <property type="entry name" value="Riboflavin_synthase-like_b-brl"/>
</dbReference>
<dbReference type="Proteomes" id="UP001211065">
    <property type="component" value="Unassembled WGS sequence"/>
</dbReference>
<dbReference type="CDD" id="cd06186">
    <property type="entry name" value="NOX_Duox_like_FAD_NADP"/>
    <property type="match status" value="1"/>
</dbReference>
<keyword evidence="6" id="KW-0813">Transport</keyword>
<dbReference type="PROSITE" id="PS51384">
    <property type="entry name" value="FAD_FR"/>
    <property type="match status" value="1"/>
</dbReference>
<dbReference type="EMBL" id="JADGJW010001075">
    <property type="protein sequence ID" value="KAJ3207164.1"/>
    <property type="molecule type" value="Genomic_DNA"/>
</dbReference>
<evidence type="ECO:0000256" key="1">
    <source>
        <dbReference type="ARBA" id="ARBA00004141"/>
    </source>
</evidence>
<evidence type="ECO:0000313" key="10">
    <source>
        <dbReference type="EMBL" id="KAJ3207164.1"/>
    </source>
</evidence>
<dbReference type="GO" id="GO:0006811">
    <property type="term" value="P:monoatomic ion transport"/>
    <property type="evidence" value="ECO:0007669"/>
    <property type="project" value="UniProtKB-KW"/>
</dbReference>
<comment type="subcellular location">
    <subcellularLocation>
        <location evidence="1">Membrane</location>
        <topology evidence="1">Multi-pass membrane protein</topology>
    </subcellularLocation>
</comment>
<dbReference type="InterPro" id="IPR039261">
    <property type="entry name" value="FNR_nucleotide-bd"/>
</dbReference>
<keyword evidence="2 8" id="KW-0812">Transmembrane</keyword>
<dbReference type="InterPro" id="IPR050369">
    <property type="entry name" value="RBOH/FRE"/>
</dbReference>
<keyword evidence="6" id="KW-0406">Ion transport</keyword>
<sequence>KQRNNPQLSTLNSIGYSVFTSRGAGCVLAFDVSVLLLPVCRNLIAIIRRTRINRIIPFDHNIYFHKCAAYMMMLFTLVHVNAHYTNFFWVEVKVKATGLQAWQVHYLTWAGSTGHLMLFIMIMMYAAAKFEVRKKNFEIFCFGCFVHDVISGKCFPYMSWAWAMPGFAIYFFERVIREYRARQYTTLTKVIFHPGNTMEIQFDKPSFQYKPGMYLFINIPEVSVYQWHPFTITSTPEEGFISIHIRLLGNWTNQAAKVLGCFKDGIDKSNLSKLPVLRIDGPFGAPAEDLYNYKVACLIGAGIGVTPAAALLKSIWYRHYRKAPMQLQKVYFFWVNRDKDAFEWFQSLLATIEASVPGTFLEIHVYLTGKLSVDDIQNIVLNDANELDPLTELQNRCHYGRPEWSKMFRAIGVSNQHIAAKDGGKLEVGVFFCGPTPLAHSIGVSCKEVTNDQITFTLRKEHF</sequence>
<dbReference type="InterPro" id="IPR017927">
    <property type="entry name" value="FAD-bd_FR_type"/>
</dbReference>
<evidence type="ECO:0000256" key="7">
    <source>
        <dbReference type="ARBA" id="ARBA00023136"/>
    </source>
</evidence>
<feature type="transmembrane region" description="Helical" evidence="8">
    <location>
        <begin position="27"/>
        <end position="47"/>
    </location>
</feature>
<proteinExistence type="predicted"/>
<gene>
    <name evidence="10" type="ORF">HK099_000338</name>
</gene>
<keyword evidence="7 8" id="KW-0472">Membrane</keyword>
<evidence type="ECO:0000313" key="11">
    <source>
        <dbReference type="Proteomes" id="UP001211065"/>
    </source>
</evidence>
<dbReference type="AlphaFoldDB" id="A0AAD5TXD2"/>
<keyword evidence="5" id="KW-0560">Oxidoreductase</keyword>
<evidence type="ECO:0000259" key="9">
    <source>
        <dbReference type="PROSITE" id="PS51384"/>
    </source>
</evidence>
<dbReference type="InterPro" id="IPR013112">
    <property type="entry name" value="FAD-bd_8"/>
</dbReference>
<dbReference type="GO" id="GO:0042554">
    <property type="term" value="P:superoxide anion generation"/>
    <property type="evidence" value="ECO:0007669"/>
    <property type="project" value="TreeGrafter"/>
</dbReference>
<name>A0AAD5TXD2_9FUNG</name>